<sequence>MIQKMKGTICKVRGYHKINDSNTCVTCGRTRKKFKWWELI</sequence>
<accession>A0ABD3ZZG3</accession>
<protein>
    <submittedName>
        <fullName evidence="1">Uncharacterized protein</fullName>
    </submittedName>
</protein>
<dbReference type="Proteomes" id="UP000031970">
    <property type="component" value="Unassembled WGS sequence"/>
</dbReference>
<organism evidence="1 2">
    <name type="scientific">Bacillus subtilis subsp. subtilis</name>
    <dbReference type="NCBI Taxonomy" id="135461"/>
    <lineage>
        <taxon>Bacteria</taxon>
        <taxon>Bacillati</taxon>
        <taxon>Bacillota</taxon>
        <taxon>Bacilli</taxon>
        <taxon>Bacillales</taxon>
        <taxon>Bacillaceae</taxon>
        <taxon>Bacillus</taxon>
    </lineage>
</organism>
<evidence type="ECO:0000313" key="1">
    <source>
        <dbReference type="EMBL" id="KIL33440.1"/>
    </source>
</evidence>
<comment type="caution">
    <text evidence="1">The sequence shown here is derived from an EMBL/GenBank/DDBJ whole genome shotgun (WGS) entry which is preliminary data.</text>
</comment>
<dbReference type="AlphaFoldDB" id="A0ABD3ZZG3"/>
<name>A0ABD3ZZG3_BACIU</name>
<evidence type="ECO:0000313" key="2">
    <source>
        <dbReference type="Proteomes" id="UP000031970"/>
    </source>
</evidence>
<proteinExistence type="predicted"/>
<reference evidence="1 2" key="1">
    <citation type="submission" date="2014-11" db="EMBL/GenBank/DDBJ databases">
        <title>Draft Genome Sequences of Nine Bacillus subtilis Strains that Form Spores with High Heat-Resistance.</title>
        <authorList>
            <person name="Krawcyk A.O."/>
            <person name="Berendsen E.M."/>
            <person name="de Jong A."/>
            <person name="Holsappel S."/>
            <person name="Eijlander R.T."/>
            <person name="Wells-Bennik M."/>
            <person name="Kuipers O.P."/>
        </authorList>
    </citation>
    <scope>NUCLEOTIDE SEQUENCE [LARGE SCALE GENOMIC DNA]</scope>
    <source>
        <strain evidence="1 2">B4067</strain>
    </source>
</reference>
<dbReference type="EMBL" id="JSXS01000013">
    <property type="protein sequence ID" value="KIL33440.1"/>
    <property type="molecule type" value="Genomic_DNA"/>
</dbReference>
<gene>
    <name evidence="1" type="ORF">B4067_4659</name>
</gene>